<dbReference type="PANTHER" id="PTHR14463:SF5">
    <property type="entry name" value="LIPASE MATURATION FACTOR 2"/>
    <property type="match status" value="1"/>
</dbReference>
<comment type="function">
    <text evidence="1">Involved in the maturation of specific proteins in the endoplasmic reticulum.</text>
</comment>
<evidence type="ECO:0000313" key="5">
    <source>
        <dbReference type="Proteomes" id="UP000527355"/>
    </source>
</evidence>
<proteinExistence type="inferred from homology"/>
<protein>
    <recommendedName>
        <fullName evidence="1">Lipase maturation factor</fullName>
    </recommendedName>
</protein>
<dbReference type="EMBL" id="JABWUV010000054">
    <property type="protein sequence ID" value="KAF6267567.1"/>
    <property type="molecule type" value="Genomic_DNA"/>
</dbReference>
<gene>
    <name evidence="4" type="ORF">mMyoMyo1_007767</name>
</gene>
<keyword evidence="1" id="KW-0256">Endoplasmic reticulum</keyword>
<dbReference type="GO" id="GO:0005789">
    <property type="term" value="C:endoplasmic reticulum membrane"/>
    <property type="evidence" value="ECO:0007669"/>
    <property type="project" value="UniProtKB-SubCell"/>
</dbReference>
<dbReference type="AlphaFoldDB" id="A0A7J7QUU0"/>
<evidence type="ECO:0000256" key="2">
    <source>
        <dbReference type="SAM" id="MobiDB-lite"/>
    </source>
</evidence>
<dbReference type="InterPro" id="IPR009613">
    <property type="entry name" value="LMF"/>
</dbReference>
<sequence>MAGASPHEVLPFWLVRWLLFRLMFASGVVKLTSRCPTWWGLTALTYHYETQCLPTPAAWFAHHLPVWLHRLSVVATFLIEIAVPPLFFAPARRLRLVLCLLQGNEPVIRLIQSDGARYPFHQQPPTYVRAQRYKYWFSQPGEQGQWWRRQWVEEFFPPVSLGDPTLDTLLRQFGLQDKSPRRARSSSNALAQALQWVRKQLSPLEAPTLLWGLILAVGAIRVLQALLGPRSSRASPPPGEEKHRPAPKKDPGAATDQAAPAPNSSNSGSQTARRKK</sequence>
<dbReference type="PANTHER" id="PTHR14463">
    <property type="entry name" value="LIPASE MATURATION FACTOR"/>
    <property type="match status" value="1"/>
</dbReference>
<dbReference type="VEuPathDB" id="HostDB:GeneID_118657399"/>
<evidence type="ECO:0000259" key="3">
    <source>
        <dbReference type="Pfam" id="PF06762"/>
    </source>
</evidence>
<name>A0A7J7QUU0_MYOMY</name>
<feature type="region of interest" description="Disordered" evidence="2">
    <location>
        <begin position="229"/>
        <end position="276"/>
    </location>
</feature>
<dbReference type="Pfam" id="PF06762">
    <property type="entry name" value="LMF1"/>
    <property type="match status" value="1"/>
</dbReference>
<organism evidence="4 5">
    <name type="scientific">Myotis myotis</name>
    <name type="common">Greater mouse-eared bat</name>
    <name type="synonym">Vespertilio myotis</name>
    <dbReference type="NCBI Taxonomy" id="51298"/>
    <lineage>
        <taxon>Eukaryota</taxon>
        <taxon>Metazoa</taxon>
        <taxon>Chordata</taxon>
        <taxon>Craniata</taxon>
        <taxon>Vertebrata</taxon>
        <taxon>Euteleostomi</taxon>
        <taxon>Mammalia</taxon>
        <taxon>Eutheria</taxon>
        <taxon>Laurasiatheria</taxon>
        <taxon>Chiroptera</taxon>
        <taxon>Yangochiroptera</taxon>
        <taxon>Vespertilionidae</taxon>
        <taxon>Myotis</taxon>
    </lineage>
</organism>
<feature type="domain" description="Lipase maturation factor 1/2 N-terminal" evidence="3">
    <location>
        <begin position="5"/>
        <end position="102"/>
    </location>
</feature>
<dbReference type="Proteomes" id="UP000527355">
    <property type="component" value="Unassembled WGS sequence"/>
</dbReference>
<comment type="similarity">
    <text evidence="1">Belongs to the lipase maturation factor family.</text>
</comment>
<comment type="caution">
    <text evidence="4">The sequence shown here is derived from an EMBL/GenBank/DDBJ whole genome shotgun (WGS) entry which is preliminary data.</text>
</comment>
<evidence type="ECO:0000313" key="4">
    <source>
        <dbReference type="EMBL" id="KAF6267567.1"/>
    </source>
</evidence>
<feature type="compositionally biased region" description="Low complexity" evidence="2">
    <location>
        <begin position="258"/>
        <end position="267"/>
    </location>
</feature>
<dbReference type="InterPro" id="IPR057434">
    <property type="entry name" value="LMF1/2_N"/>
</dbReference>
<comment type="subcellular location">
    <subcellularLocation>
        <location evidence="1">Endoplasmic reticulum membrane</location>
        <topology evidence="1">Multi-pass membrane protein</topology>
    </subcellularLocation>
</comment>
<keyword evidence="5" id="KW-1185">Reference proteome</keyword>
<accession>A0A7J7QUU0</accession>
<dbReference type="GO" id="GO:0051604">
    <property type="term" value="P:protein maturation"/>
    <property type="evidence" value="ECO:0007669"/>
    <property type="project" value="InterPro"/>
</dbReference>
<feature type="compositionally biased region" description="Basic and acidic residues" evidence="2">
    <location>
        <begin position="239"/>
        <end position="251"/>
    </location>
</feature>
<evidence type="ECO:0000256" key="1">
    <source>
        <dbReference type="RuleBase" id="RU361229"/>
    </source>
</evidence>
<reference evidence="4 5" key="1">
    <citation type="journal article" date="2020" name="Nature">
        <title>Six reference-quality genomes reveal evolution of bat adaptations.</title>
        <authorList>
            <person name="Jebb D."/>
            <person name="Huang Z."/>
            <person name="Pippel M."/>
            <person name="Hughes G.M."/>
            <person name="Lavrichenko K."/>
            <person name="Devanna P."/>
            <person name="Winkler S."/>
            <person name="Jermiin L.S."/>
            <person name="Skirmuntt E.C."/>
            <person name="Katzourakis A."/>
            <person name="Burkitt-Gray L."/>
            <person name="Ray D.A."/>
            <person name="Sullivan K.A.M."/>
            <person name="Roscito J.G."/>
            <person name="Kirilenko B.M."/>
            <person name="Davalos L.M."/>
            <person name="Corthals A.P."/>
            <person name="Power M.L."/>
            <person name="Jones G."/>
            <person name="Ransome R.D."/>
            <person name="Dechmann D.K.N."/>
            <person name="Locatelli A.G."/>
            <person name="Puechmaille S.J."/>
            <person name="Fedrigo O."/>
            <person name="Jarvis E.D."/>
            <person name="Hiller M."/>
            <person name="Vernes S.C."/>
            <person name="Myers E.W."/>
            <person name="Teeling E.C."/>
        </authorList>
    </citation>
    <scope>NUCLEOTIDE SEQUENCE [LARGE SCALE GENOMIC DNA]</scope>
    <source>
        <strain evidence="4">MMyoMyo1</strain>
        <tissue evidence="4">Flight muscle</tissue>
    </source>
</reference>